<feature type="transmembrane region" description="Helical" evidence="1">
    <location>
        <begin position="18"/>
        <end position="37"/>
    </location>
</feature>
<dbReference type="AlphaFoldDB" id="A0A5N5E9T8"/>
<organism evidence="2 3">
    <name type="scientific">Rhodococcus erythropolis</name>
    <name type="common">Arthrobacter picolinophilus</name>
    <dbReference type="NCBI Taxonomy" id="1833"/>
    <lineage>
        <taxon>Bacteria</taxon>
        <taxon>Bacillati</taxon>
        <taxon>Actinomycetota</taxon>
        <taxon>Actinomycetes</taxon>
        <taxon>Mycobacteriales</taxon>
        <taxon>Nocardiaceae</taxon>
        <taxon>Rhodococcus</taxon>
        <taxon>Rhodococcus erythropolis group</taxon>
    </lineage>
</organism>
<comment type="caution">
    <text evidence="2">The sequence shown here is derived from an EMBL/GenBank/DDBJ whole genome shotgun (WGS) entry which is preliminary data.</text>
</comment>
<dbReference type="Proteomes" id="UP000325576">
    <property type="component" value="Unassembled WGS sequence"/>
</dbReference>
<evidence type="ECO:0000313" key="3">
    <source>
        <dbReference type="Proteomes" id="UP000325576"/>
    </source>
</evidence>
<keyword evidence="1" id="KW-1133">Transmembrane helix</keyword>
<proteinExistence type="predicted"/>
<sequence length="72" mass="7745">MIGVGVDLYGHPMSFGDFLLLVLMTVGFIVVGMWATFVQGWTSLGALMAFFAIGGVLYTIWTALAWLVNVSA</sequence>
<dbReference type="EMBL" id="MRBO01000021">
    <property type="protein sequence ID" value="KAB2587259.1"/>
    <property type="molecule type" value="Genomic_DNA"/>
</dbReference>
<evidence type="ECO:0000313" key="2">
    <source>
        <dbReference type="EMBL" id="KAB2587259.1"/>
    </source>
</evidence>
<keyword evidence="1" id="KW-0472">Membrane</keyword>
<reference evidence="2 3" key="1">
    <citation type="journal article" date="2017" name="Poromechanics V (2013)">
        <title>Genomic Characterization of the Arsenic-Tolerant Actinobacterium, &lt;i&gt;Rhodococcus erythropolis&lt;/i&gt; S43.</title>
        <authorList>
            <person name="Retamal-Morales G."/>
            <person name="Mehnert M."/>
            <person name="Schwabe R."/>
            <person name="Tischler D."/>
            <person name="Schloemann M."/>
            <person name="Levican G.J."/>
        </authorList>
    </citation>
    <scope>NUCLEOTIDE SEQUENCE [LARGE SCALE GENOMIC DNA]</scope>
    <source>
        <strain evidence="2 3">S43</strain>
    </source>
</reference>
<evidence type="ECO:0000256" key="1">
    <source>
        <dbReference type="SAM" id="Phobius"/>
    </source>
</evidence>
<feature type="transmembrane region" description="Helical" evidence="1">
    <location>
        <begin position="44"/>
        <end position="68"/>
    </location>
</feature>
<protein>
    <submittedName>
        <fullName evidence="2">Uncharacterized protein</fullName>
    </submittedName>
</protein>
<name>A0A5N5E9T8_RHOER</name>
<accession>A0A5N5E9T8</accession>
<keyword evidence="1" id="KW-0812">Transmembrane</keyword>
<gene>
    <name evidence="2" type="ORF">BS297_00845</name>
</gene>